<dbReference type="InterPro" id="IPR015631">
    <property type="entry name" value="CD2/SLAM_rcpt"/>
</dbReference>
<dbReference type="AlphaFoldDB" id="A0A668W1D0"/>
<evidence type="ECO:0000256" key="2">
    <source>
        <dbReference type="ARBA" id="ARBA00022729"/>
    </source>
</evidence>
<accession>A0A668W1D0</accession>
<dbReference type="PANTHER" id="PTHR12080:SF80">
    <property type="entry name" value="IMMUNOGLOBULIN V-SET DOMAIN-CONTAINING PROTEIN"/>
    <property type="match status" value="1"/>
</dbReference>
<evidence type="ECO:0000256" key="4">
    <source>
        <dbReference type="ARBA" id="ARBA00023180"/>
    </source>
</evidence>
<dbReference type="Proteomes" id="UP000472276">
    <property type="component" value="Unassembled WGS sequence"/>
</dbReference>
<evidence type="ECO:0008006" key="7">
    <source>
        <dbReference type="Google" id="ProtNLM"/>
    </source>
</evidence>
<keyword evidence="6" id="KW-1185">Reference proteome</keyword>
<protein>
    <recommendedName>
        <fullName evidence="7">Immunoglobulin V-set domain-containing protein</fullName>
    </recommendedName>
</protein>
<comment type="subcellular location">
    <subcellularLocation>
        <location evidence="1">Membrane</location>
    </subcellularLocation>
</comment>
<keyword evidence="4" id="KW-0325">Glycoprotein</keyword>
<dbReference type="SUPFAM" id="SSF48726">
    <property type="entry name" value="Immunoglobulin"/>
    <property type="match status" value="1"/>
</dbReference>
<dbReference type="InterPro" id="IPR013783">
    <property type="entry name" value="Ig-like_fold"/>
</dbReference>
<dbReference type="InterPro" id="IPR036179">
    <property type="entry name" value="Ig-like_dom_sf"/>
</dbReference>
<dbReference type="Ensembl" id="ENSOABT00000057943.2">
    <property type="protein sequence ID" value="ENSOABP00000056517.2"/>
    <property type="gene ID" value="ENSOABG00000024903.2"/>
</dbReference>
<reference evidence="5" key="1">
    <citation type="submission" date="2025-08" db="UniProtKB">
        <authorList>
            <consortium name="Ensembl"/>
        </authorList>
    </citation>
    <scope>IDENTIFICATION</scope>
</reference>
<dbReference type="GO" id="GO:0016020">
    <property type="term" value="C:membrane"/>
    <property type="evidence" value="ECO:0007669"/>
    <property type="project" value="UniProtKB-SubCell"/>
</dbReference>
<sequence length="206" mass="23929">MFHFLCLIISDLFQLSVNLLLTDMFVFSVLLGLQSMFLLRGKDLHLDVKKFVDLDKKTDLFWKFNKTDYIIKLGFNSDPVVFDKYEGRAELFRQNYSLLLKSVQHSDSGDYTAVTISGQEQRVAEYKVIVQVHLVSNSSDSCNLTVTCRTVDFNISSSFRCDAQHFYLHQDTIFCNHSNQVSWNQTMKVLKSYCDIKTGEKILRNY</sequence>
<evidence type="ECO:0000313" key="5">
    <source>
        <dbReference type="Ensembl" id="ENSOABP00000056517.2"/>
    </source>
</evidence>
<proteinExistence type="predicted"/>
<keyword evidence="3" id="KW-0472">Membrane</keyword>
<name>A0A668W1D0_OREAU</name>
<keyword evidence="2" id="KW-0732">Signal</keyword>
<organism evidence="5 6">
    <name type="scientific">Oreochromis aureus</name>
    <name type="common">Israeli tilapia</name>
    <name type="synonym">Chromis aureus</name>
    <dbReference type="NCBI Taxonomy" id="47969"/>
    <lineage>
        <taxon>Eukaryota</taxon>
        <taxon>Metazoa</taxon>
        <taxon>Chordata</taxon>
        <taxon>Craniata</taxon>
        <taxon>Vertebrata</taxon>
        <taxon>Euteleostomi</taxon>
        <taxon>Actinopterygii</taxon>
        <taxon>Neopterygii</taxon>
        <taxon>Teleostei</taxon>
        <taxon>Neoteleostei</taxon>
        <taxon>Acanthomorphata</taxon>
        <taxon>Ovalentaria</taxon>
        <taxon>Cichlomorphae</taxon>
        <taxon>Cichliformes</taxon>
        <taxon>Cichlidae</taxon>
        <taxon>African cichlids</taxon>
        <taxon>Pseudocrenilabrinae</taxon>
        <taxon>Oreochromini</taxon>
        <taxon>Oreochromis</taxon>
    </lineage>
</organism>
<evidence type="ECO:0000256" key="3">
    <source>
        <dbReference type="ARBA" id="ARBA00023136"/>
    </source>
</evidence>
<dbReference type="OMA" id="YCETRTG"/>
<dbReference type="PANTHER" id="PTHR12080">
    <property type="entry name" value="SIGNALING LYMPHOCYTIC ACTIVATION MOLECULE"/>
    <property type="match status" value="1"/>
</dbReference>
<reference evidence="5" key="2">
    <citation type="submission" date="2025-09" db="UniProtKB">
        <authorList>
            <consortium name="Ensembl"/>
        </authorList>
    </citation>
    <scope>IDENTIFICATION</scope>
</reference>
<evidence type="ECO:0000256" key="1">
    <source>
        <dbReference type="ARBA" id="ARBA00004370"/>
    </source>
</evidence>
<dbReference type="Gene3D" id="2.60.40.10">
    <property type="entry name" value="Immunoglobulins"/>
    <property type="match status" value="1"/>
</dbReference>
<evidence type="ECO:0000313" key="6">
    <source>
        <dbReference type="Proteomes" id="UP000472276"/>
    </source>
</evidence>